<keyword evidence="4" id="KW-1185">Reference proteome</keyword>
<keyword evidence="1" id="KW-0812">Transmembrane</keyword>
<feature type="transmembrane region" description="Helical" evidence="1">
    <location>
        <begin position="122"/>
        <end position="141"/>
    </location>
</feature>
<dbReference type="InterPro" id="IPR037401">
    <property type="entry name" value="SnoaL-like"/>
</dbReference>
<dbReference type="Proteomes" id="UP001447188">
    <property type="component" value="Unassembled WGS sequence"/>
</dbReference>
<dbReference type="Pfam" id="PF12680">
    <property type="entry name" value="SnoaL_2"/>
    <property type="match status" value="1"/>
</dbReference>
<evidence type="ECO:0000259" key="2">
    <source>
        <dbReference type="Pfam" id="PF12680"/>
    </source>
</evidence>
<name>A0ABR3GHN3_9PEZI</name>
<evidence type="ECO:0000313" key="3">
    <source>
        <dbReference type="EMBL" id="KAL0635277.1"/>
    </source>
</evidence>
<keyword evidence="1" id="KW-1133">Transmembrane helix</keyword>
<organism evidence="3 4">
    <name type="scientific">Discina gigas</name>
    <dbReference type="NCBI Taxonomy" id="1032678"/>
    <lineage>
        <taxon>Eukaryota</taxon>
        <taxon>Fungi</taxon>
        <taxon>Dikarya</taxon>
        <taxon>Ascomycota</taxon>
        <taxon>Pezizomycotina</taxon>
        <taxon>Pezizomycetes</taxon>
        <taxon>Pezizales</taxon>
        <taxon>Discinaceae</taxon>
        <taxon>Discina</taxon>
    </lineage>
</organism>
<accession>A0ABR3GHN3</accession>
<dbReference type="Gene3D" id="3.10.450.50">
    <property type="match status" value="1"/>
</dbReference>
<gene>
    <name evidence="3" type="ORF">Q9L58_005762</name>
</gene>
<comment type="caution">
    <text evidence="3">The sequence shown here is derived from an EMBL/GenBank/DDBJ whole genome shotgun (WGS) entry which is preliminary data.</text>
</comment>
<feature type="domain" description="SnoaL-like" evidence="2">
    <location>
        <begin position="7"/>
        <end position="108"/>
    </location>
</feature>
<dbReference type="InterPro" id="IPR032710">
    <property type="entry name" value="NTF2-like_dom_sf"/>
</dbReference>
<evidence type="ECO:0000256" key="1">
    <source>
        <dbReference type="SAM" id="Phobius"/>
    </source>
</evidence>
<dbReference type="EMBL" id="JBBBZM010000073">
    <property type="protein sequence ID" value="KAL0635277.1"/>
    <property type="molecule type" value="Genomic_DNA"/>
</dbReference>
<dbReference type="SUPFAM" id="SSF54427">
    <property type="entry name" value="NTF2-like"/>
    <property type="match status" value="1"/>
</dbReference>
<keyword evidence="1" id="KW-0472">Membrane</keyword>
<protein>
    <recommendedName>
        <fullName evidence="2">SnoaL-like domain-containing protein</fullName>
    </recommendedName>
</protein>
<sequence>MADICDQYFAAYKASDYEAVSAFFHPDFEFSDPAFPDLKGKRAKAMFHMFCTNAAKTKMVVTSSPAEAIPGQDGKFKVEYTCDYVFGVRKVHNPITAVLEVRDGKILRQVDTFDLKAWAKQALGFLVGTVMGALGILPGVVHKRADERLKEWCDKNEEFKE</sequence>
<reference evidence="3 4" key="1">
    <citation type="submission" date="2024-02" db="EMBL/GenBank/DDBJ databases">
        <title>Discinaceae phylogenomics.</title>
        <authorList>
            <person name="Dirks A.C."/>
            <person name="James T.Y."/>
        </authorList>
    </citation>
    <scope>NUCLEOTIDE SEQUENCE [LARGE SCALE GENOMIC DNA]</scope>
    <source>
        <strain evidence="3 4">ACD0624</strain>
    </source>
</reference>
<proteinExistence type="predicted"/>
<evidence type="ECO:0000313" key="4">
    <source>
        <dbReference type="Proteomes" id="UP001447188"/>
    </source>
</evidence>